<sequence length="205" mass="23275">MIWKILTGVLGVALLFVLLFWFVPDLRSWGKSQNSTNKELSDSLKSERTKSFNLANEQAKLSASLARIEREFEDARWRNATVVPNVKLEVSGLSAIAQRQSNLENLILSGYLKPPDTAKVTPVVTYNVPTNEALTIKLRVCDSMQARNSYVERGYAALKEAYRLRGDSLKELREFTDDGKDLAQQKGWFTGRNKRLRQHAKTPPF</sequence>
<dbReference type="EMBL" id="JAAFZH010000010">
    <property type="protein sequence ID" value="NDU97197.1"/>
    <property type="molecule type" value="Genomic_DNA"/>
</dbReference>
<accession>A0A6L9LCA5</accession>
<dbReference type="RefSeq" id="WP_163952408.1">
    <property type="nucleotide sequence ID" value="NZ_JAAFZH010000010.1"/>
</dbReference>
<protein>
    <submittedName>
        <fullName evidence="1">Uncharacterized protein</fullName>
    </submittedName>
</protein>
<comment type="caution">
    <text evidence="1">The sequence shown here is derived from an EMBL/GenBank/DDBJ whole genome shotgun (WGS) entry which is preliminary data.</text>
</comment>
<dbReference type="AlphaFoldDB" id="A0A6L9LCA5"/>
<evidence type="ECO:0000313" key="2">
    <source>
        <dbReference type="Proteomes" id="UP000474175"/>
    </source>
</evidence>
<reference evidence="1 2" key="1">
    <citation type="submission" date="2020-02" db="EMBL/GenBank/DDBJ databases">
        <title>Draft genome sequence of two Spirosoma agri KCTC 52727 and Spirosoma terrae KCTC 52035.</title>
        <authorList>
            <person name="Rojas J."/>
            <person name="Ambika Manirajan B."/>
            <person name="Suarez C."/>
            <person name="Ratering S."/>
            <person name="Schnell S."/>
        </authorList>
    </citation>
    <scope>NUCLEOTIDE SEQUENCE [LARGE SCALE GENOMIC DNA]</scope>
    <source>
        <strain evidence="1 2">KCTC 52035</strain>
    </source>
</reference>
<dbReference type="Proteomes" id="UP000474175">
    <property type="component" value="Unassembled WGS sequence"/>
</dbReference>
<name>A0A6L9LCA5_9BACT</name>
<proteinExistence type="predicted"/>
<organism evidence="1 2">
    <name type="scientific">Spirosoma terrae</name>
    <dbReference type="NCBI Taxonomy" id="1968276"/>
    <lineage>
        <taxon>Bacteria</taxon>
        <taxon>Pseudomonadati</taxon>
        <taxon>Bacteroidota</taxon>
        <taxon>Cytophagia</taxon>
        <taxon>Cytophagales</taxon>
        <taxon>Cytophagaceae</taxon>
        <taxon>Spirosoma</taxon>
    </lineage>
</organism>
<evidence type="ECO:0000313" key="1">
    <source>
        <dbReference type="EMBL" id="NDU97197.1"/>
    </source>
</evidence>
<keyword evidence="2" id="KW-1185">Reference proteome</keyword>
<gene>
    <name evidence="1" type="ORF">GK108_20100</name>
</gene>